<dbReference type="Pfam" id="PF00484">
    <property type="entry name" value="Pro_CA"/>
    <property type="match status" value="1"/>
</dbReference>
<comment type="function">
    <text evidence="8">Reversible hydration of carbon dioxide.</text>
</comment>
<dbReference type="PANTHER" id="PTHR11002">
    <property type="entry name" value="CARBONIC ANHYDRASE"/>
    <property type="match status" value="1"/>
</dbReference>
<evidence type="ECO:0000256" key="4">
    <source>
        <dbReference type="ARBA" id="ARBA00022723"/>
    </source>
</evidence>
<comment type="similarity">
    <text evidence="2 8">Belongs to the beta-class carbonic anhydrase family.</text>
</comment>
<evidence type="ECO:0000256" key="1">
    <source>
        <dbReference type="ARBA" id="ARBA00001947"/>
    </source>
</evidence>
<dbReference type="PANTHER" id="PTHR11002:SF76">
    <property type="entry name" value="CARBONIC ANHYDRASE"/>
    <property type="match status" value="1"/>
</dbReference>
<evidence type="ECO:0000256" key="5">
    <source>
        <dbReference type="ARBA" id="ARBA00022833"/>
    </source>
</evidence>
<keyword evidence="10" id="KW-1185">Reference proteome</keyword>
<comment type="catalytic activity">
    <reaction evidence="7 8">
        <text>hydrogencarbonate + H(+) = CO2 + H2O</text>
        <dbReference type="Rhea" id="RHEA:10748"/>
        <dbReference type="ChEBI" id="CHEBI:15377"/>
        <dbReference type="ChEBI" id="CHEBI:15378"/>
        <dbReference type="ChEBI" id="CHEBI:16526"/>
        <dbReference type="ChEBI" id="CHEBI:17544"/>
        <dbReference type="EC" id="4.2.1.1"/>
    </reaction>
</comment>
<evidence type="ECO:0000256" key="8">
    <source>
        <dbReference type="RuleBase" id="RU003956"/>
    </source>
</evidence>
<dbReference type="EC" id="4.2.1.1" evidence="3 8"/>
<keyword evidence="5 8" id="KW-0862">Zinc</keyword>
<dbReference type="InterPro" id="IPR036874">
    <property type="entry name" value="Carbonic_anhydrase_sf"/>
</dbReference>
<sequence>MTVDSTTTSGGPVPSAVVQLLHNNRDWAAKKLNASPDFFHKLASGQQPEILWIGCSDSRVPPTEILQIGSGDAFVHRNIANIIVPSDLSFLSVLQYAVEVLKVQHVIVCGHYSCGGVRAAMGTKRHGLIDNWLQQVKDLHAANLDKLEALPTQEEREDLMCELNALNSFSKVVSTGIIQGAWERGQKVTVHAWCYRLSDGIIRDLGIVADSNISLNEKLGELIAAKTMPEP</sequence>
<evidence type="ECO:0000256" key="7">
    <source>
        <dbReference type="ARBA" id="ARBA00048348"/>
    </source>
</evidence>
<dbReference type="PROSITE" id="PS00705">
    <property type="entry name" value="PROK_CO2_ANHYDRASE_2"/>
    <property type="match status" value="1"/>
</dbReference>
<evidence type="ECO:0000313" key="10">
    <source>
        <dbReference type="Proteomes" id="UP001527925"/>
    </source>
</evidence>
<evidence type="ECO:0000256" key="6">
    <source>
        <dbReference type="ARBA" id="ARBA00023239"/>
    </source>
</evidence>
<dbReference type="PROSITE" id="PS00704">
    <property type="entry name" value="PROK_CO2_ANHYDRASE_1"/>
    <property type="match status" value="1"/>
</dbReference>
<evidence type="ECO:0000256" key="2">
    <source>
        <dbReference type="ARBA" id="ARBA00006217"/>
    </source>
</evidence>
<dbReference type="InterPro" id="IPR015892">
    <property type="entry name" value="Carbonic_anhydrase_CS"/>
</dbReference>
<dbReference type="EMBL" id="JADGIZ020000051">
    <property type="protein sequence ID" value="KAL2913153.1"/>
    <property type="molecule type" value="Genomic_DNA"/>
</dbReference>
<dbReference type="SMART" id="SM00947">
    <property type="entry name" value="Pro_CA"/>
    <property type="match status" value="1"/>
</dbReference>
<gene>
    <name evidence="9" type="ORF">HK105_207394</name>
</gene>
<dbReference type="Proteomes" id="UP001527925">
    <property type="component" value="Unassembled WGS sequence"/>
</dbReference>
<keyword evidence="6 8" id="KW-0456">Lyase</keyword>
<name>A0ABR4N0V8_9FUNG</name>
<dbReference type="CDD" id="cd00883">
    <property type="entry name" value="beta_CA_cladeA"/>
    <property type="match status" value="1"/>
</dbReference>
<dbReference type="InterPro" id="IPR001765">
    <property type="entry name" value="Carbonic_anhydrase"/>
</dbReference>
<comment type="caution">
    <text evidence="9">The sequence shown here is derived from an EMBL/GenBank/DDBJ whole genome shotgun (WGS) entry which is preliminary data.</text>
</comment>
<accession>A0ABR4N0V8</accession>
<dbReference type="Gene3D" id="3.40.1050.10">
    <property type="entry name" value="Carbonic anhydrase"/>
    <property type="match status" value="1"/>
</dbReference>
<evidence type="ECO:0000313" key="9">
    <source>
        <dbReference type="EMBL" id="KAL2913153.1"/>
    </source>
</evidence>
<dbReference type="SUPFAM" id="SSF53056">
    <property type="entry name" value="beta-carbonic anhydrase, cab"/>
    <property type="match status" value="1"/>
</dbReference>
<protein>
    <recommendedName>
        <fullName evidence="3 8">Carbonic anhydrase</fullName>
        <ecNumber evidence="3 8">4.2.1.1</ecNumber>
    </recommendedName>
    <alternativeName>
        <fullName evidence="8">Carbonate dehydratase</fullName>
    </alternativeName>
</protein>
<organism evidence="9 10">
    <name type="scientific">Polyrhizophydium stewartii</name>
    <dbReference type="NCBI Taxonomy" id="2732419"/>
    <lineage>
        <taxon>Eukaryota</taxon>
        <taxon>Fungi</taxon>
        <taxon>Fungi incertae sedis</taxon>
        <taxon>Chytridiomycota</taxon>
        <taxon>Chytridiomycota incertae sedis</taxon>
        <taxon>Chytridiomycetes</taxon>
        <taxon>Rhizophydiales</taxon>
        <taxon>Rhizophydiales incertae sedis</taxon>
        <taxon>Polyrhizophydium</taxon>
    </lineage>
</organism>
<proteinExistence type="inferred from homology"/>
<keyword evidence="4" id="KW-0479">Metal-binding</keyword>
<comment type="cofactor">
    <cofactor evidence="1">
        <name>Zn(2+)</name>
        <dbReference type="ChEBI" id="CHEBI:29105"/>
    </cofactor>
</comment>
<reference evidence="9 10" key="1">
    <citation type="submission" date="2023-09" db="EMBL/GenBank/DDBJ databases">
        <title>Pangenome analysis of Batrachochytrium dendrobatidis and related Chytrids.</title>
        <authorList>
            <person name="Yacoub M.N."/>
            <person name="Stajich J.E."/>
            <person name="James T.Y."/>
        </authorList>
    </citation>
    <scope>NUCLEOTIDE SEQUENCE [LARGE SCALE GENOMIC DNA]</scope>
    <source>
        <strain evidence="9 10">JEL0888</strain>
    </source>
</reference>
<evidence type="ECO:0000256" key="3">
    <source>
        <dbReference type="ARBA" id="ARBA00012925"/>
    </source>
</evidence>